<keyword evidence="11" id="KW-0718">Serine biosynthesis</keyword>
<comment type="catalytic activity">
    <reaction evidence="14">
        <text>O-phospho-L-serine + 2-oxoglutarate = 3-phosphooxypyruvate + L-glutamate</text>
        <dbReference type="Rhea" id="RHEA:14329"/>
        <dbReference type="ChEBI" id="CHEBI:16810"/>
        <dbReference type="ChEBI" id="CHEBI:18110"/>
        <dbReference type="ChEBI" id="CHEBI:29985"/>
        <dbReference type="ChEBI" id="CHEBI:57524"/>
        <dbReference type="EC" id="2.6.1.52"/>
    </reaction>
</comment>
<accession>A0A1M5KGN7</accession>
<protein>
    <recommendedName>
        <fullName evidence="4">phosphoserine transaminase</fullName>
        <ecNumber evidence="4">2.6.1.52</ecNumber>
    </recommendedName>
    <alternativeName>
        <fullName evidence="12">Phosphohydroxythreonine aminotransferase</fullName>
    </alternativeName>
</protein>
<dbReference type="UniPathway" id="UPA00135">
    <property type="reaction ID" value="UER00197"/>
</dbReference>
<keyword evidence="9" id="KW-0663">Pyridoxal phosphate</keyword>
<evidence type="ECO:0000256" key="7">
    <source>
        <dbReference type="ARBA" id="ARBA00022605"/>
    </source>
</evidence>
<dbReference type="GO" id="GO:0019265">
    <property type="term" value="P:glycine biosynthetic process, by transamination of glyoxylate"/>
    <property type="evidence" value="ECO:0007669"/>
    <property type="project" value="TreeGrafter"/>
</dbReference>
<evidence type="ECO:0000256" key="3">
    <source>
        <dbReference type="ARBA" id="ARBA00006904"/>
    </source>
</evidence>
<dbReference type="Pfam" id="PF00266">
    <property type="entry name" value="Aminotran_5"/>
    <property type="match status" value="1"/>
</dbReference>
<dbReference type="InterPro" id="IPR000192">
    <property type="entry name" value="Aminotrans_V_dom"/>
</dbReference>
<comment type="pathway">
    <text evidence="2">Amino-acid biosynthesis; L-serine biosynthesis; L-serine from 3-phospho-D-glycerate: step 2/3.</text>
</comment>
<evidence type="ECO:0000256" key="2">
    <source>
        <dbReference type="ARBA" id="ARBA00005099"/>
    </source>
</evidence>
<dbReference type="STRING" id="947013.SAMN04488109_0631"/>
<feature type="domain" description="Aminotransferase class V" evidence="15">
    <location>
        <begin position="10"/>
        <end position="321"/>
    </location>
</feature>
<organism evidence="16 17">
    <name type="scientific">Chryseolinea serpens</name>
    <dbReference type="NCBI Taxonomy" id="947013"/>
    <lineage>
        <taxon>Bacteria</taxon>
        <taxon>Pseudomonadati</taxon>
        <taxon>Bacteroidota</taxon>
        <taxon>Cytophagia</taxon>
        <taxon>Cytophagales</taxon>
        <taxon>Fulvivirgaceae</taxon>
        <taxon>Chryseolinea</taxon>
    </lineage>
</organism>
<dbReference type="Proteomes" id="UP000184212">
    <property type="component" value="Unassembled WGS sequence"/>
</dbReference>
<comment type="cofactor">
    <cofactor evidence="1">
        <name>pyridoxal 5'-phosphate</name>
        <dbReference type="ChEBI" id="CHEBI:597326"/>
    </cofactor>
</comment>
<comment type="catalytic activity">
    <reaction evidence="13">
        <text>4-(phosphooxy)-L-threonine + 2-oxoglutarate = (R)-3-hydroxy-2-oxo-4-phosphooxybutanoate + L-glutamate</text>
        <dbReference type="Rhea" id="RHEA:16573"/>
        <dbReference type="ChEBI" id="CHEBI:16810"/>
        <dbReference type="ChEBI" id="CHEBI:29985"/>
        <dbReference type="ChEBI" id="CHEBI:58452"/>
        <dbReference type="ChEBI" id="CHEBI:58538"/>
        <dbReference type="EC" id="2.6.1.52"/>
    </reaction>
</comment>
<evidence type="ECO:0000313" key="16">
    <source>
        <dbReference type="EMBL" id="SHG51865.1"/>
    </source>
</evidence>
<evidence type="ECO:0000256" key="6">
    <source>
        <dbReference type="ARBA" id="ARBA00022576"/>
    </source>
</evidence>
<keyword evidence="6 16" id="KW-0032">Aminotransferase</keyword>
<dbReference type="EMBL" id="FQWQ01000001">
    <property type="protein sequence ID" value="SHG51865.1"/>
    <property type="molecule type" value="Genomic_DNA"/>
</dbReference>
<dbReference type="AlphaFoldDB" id="A0A1M5KGN7"/>
<dbReference type="PANTHER" id="PTHR21152:SF40">
    <property type="entry name" value="ALANINE--GLYOXYLATE AMINOTRANSFERASE"/>
    <property type="match status" value="1"/>
</dbReference>
<dbReference type="GO" id="GO:0006564">
    <property type="term" value="P:L-serine biosynthetic process"/>
    <property type="evidence" value="ECO:0007669"/>
    <property type="project" value="UniProtKB-KW"/>
</dbReference>
<proteinExistence type="inferred from homology"/>
<dbReference type="PANTHER" id="PTHR21152">
    <property type="entry name" value="AMINOTRANSFERASE CLASS V"/>
    <property type="match status" value="1"/>
</dbReference>
<dbReference type="EC" id="2.6.1.52" evidence="4"/>
<evidence type="ECO:0000256" key="8">
    <source>
        <dbReference type="ARBA" id="ARBA00022679"/>
    </source>
</evidence>
<dbReference type="PIRSF" id="PIRSF000525">
    <property type="entry name" value="SerC"/>
    <property type="match status" value="1"/>
</dbReference>
<keyword evidence="8 16" id="KW-0808">Transferase</keyword>
<gene>
    <name evidence="16" type="ORF">SAMN04488109_0631</name>
</gene>
<dbReference type="InterPro" id="IPR015422">
    <property type="entry name" value="PyrdxlP-dep_Trfase_small"/>
</dbReference>
<evidence type="ECO:0000256" key="5">
    <source>
        <dbReference type="ARBA" id="ARBA00022490"/>
    </source>
</evidence>
<evidence type="ECO:0000313" key="17">
    <source>
        <dbReference type="Proteomes" id="UP000184212"/>
    </source>
</evidence>
<dbReference type="InterPro" id="IPR015424">
    <property type="entry name" value="PyrdxlP-dep_Trfase"/>
</dbReference>
<comment type="similarity">
    <text evidence="3">Belongs to the class-V pyridoxal-phosphate-dependent aminotransferase family. SerC subfamily.</text>
</comment>
<reference evidence="16 17" key="1">
    <citation type="submission" date="2016-11" db="EMBL/GenBank/DDBJ databases">
        <authorList>
            <person name="Jaros S."/>
            <person name="Januszkiewicz K."/>
            <person name="Wedrychowicz H."/>
        </authorList>
    </citation>
    <scope>NUCLEOTIDE SEQUENCE [LARGE SCALE GENOMIC DNA]</scope>
    <source>
        <strain evidence="16 17">DSM 24574</strain>
    </source>
</reference>
<evidence type="ECO:0000256" key="12">
    <source>
        <dbReference type="ARBA" id="ARBA00031421"/>
    </source>
</evidence>
<dbReference type="GO" id="GO:0008453">
    <property type="term" value="F:alanine-glyoxylate transaminase activity"/>
    <property type="evidence" value="ECO:0007669"/>
    <property type="project" value="TreeGrafter"/>
</dbReference>
<dbReference type="Gene3D" id="3.40.640.10">
    <property type="entry name" value="Type I PLP-dependent aspartate aminotransferase-like (Major domain)"/>
    <property type="match status" value="1"/>
</dbReference>
<dbReference type="SUPFAM" id="SSF53383">
    <property type="entry name" value="PLP-dependent transferases"/>
    <property type="match status" value="1"/>
</dbReference>
<evidence type="ECO:0000256" key="9">
    <source>
        <dbReference type="ARBA" id="ARBA00022898"/>
    </source>
</evidence>
<evidence type="ECO:0000256" key="1">
    <source>
        <dbReference type="ARBA" id="ARBA00001933"/>
    </source>
</evidence>
<evidence type="ECO:0000256" key="10">
    <source>
        <dbReference type="ARBA" id="ARBA00023096"/>
    </source>
</evidence>
<keyword evidence="7" id="KW-0028">Amino-acid biosynthesis</keyword>
<evidence type="ECO:0000256" key="13">
    <source>
        <dbReference type="ARBA" id="ARBA00047630"/>
    </source>
</evidence>
<evidence type="ECO:0000256" key="4">
    <source>
        <dbReference type="ARBA" id="ARBA00013030"/>
    </source>
</evidence>
<name>A0A1M5KGN7_9BACT</name>
<dbReference type="GO" id="GO:0004648">
    <property type="term" value="F:O-phospho-L-serine:2-oxoglutarate aminotransferase activity"/>
    <property type="evidence" value="ECO:0007669"/>
    <property type="project" value="UniProtKB-EC"/>
</dbReference>
<evidence type="ECO:0000256" key="11">
    <source>
        <dbReference type="ARBA" id="ARBA00023299"/>
    </source>
</evidence>
<dbReference type="GO" id="GO:0008615">
    <property type="term" value="P:pyridoxine biosynthetic process"/>
    <property type="evidence" value="ECO:0007669"/>
    <property type="project" value="UniProtKB-KW"/>
</dbReference>
<sequence>MMNPTINFTPGPSQLYFTVEDHVRTAFREGIPSLSHRTKKFESIYQSTVEGLRALLGIPSGYHLYFTGSATEIWERIIQNLVEEKSFHLVNGAFSKRFFEVSQQLNRKPGKLEAAQGQGFDAHFKAPEGTELIALTHNETSTGVMLPVDFIRTVRANHPHALLAVDAVSSLPFPEFDFSLLDSVFFSVQKGFGLPAGLGVWVVNDACVAKAEQLLSKGVSIGSYHTIPSLHTHYLKYQTPETPNVLGIYLLGKVVEDMNRRGIHAIRKETEYKAVVLYQALSEHTAIGPLVKDKAFQSKTVIVADTGEHTERITRMLLEKGMQPGDGYGAAKKTQLRFANFPTHAKETFECLADMLTAYKP</sequence>
<dbReference type="GO" id="GO:0004760">
    <property type="term" value="F:L-serine-pyruvate transaminase activity"/>
    <property type="evidence" value="ECO:0007669"/>
    <property type="project" value="TreeGrafter"/>
</dbReference>
<keyword evidence="17" id="KW-1185">Reference proteome</keyword>
<keyword evidence="10" id="KW-0664">Pyridoxine biosynthesis</keyword>
<dbReference type="Gene3D" id="3.90.1150.10">
    <property type="entry name" value="Aspartate Aminotransferase, domain 1"/>
    <property type="match status" value="1"/>
</dbReference>
<dbReference type="InterPro" id="IPR022278">
    <property type="entry name" value="Pser_aminoTfrase"/>
</dbReference>
<keyword evidence="5" id="KW-0963">Cytoplasm</keyword>
<evidence type="ECO:0000259" key="15">
    <source>
        <dbReference type="Pfam" id="PF00266"/>
    </source>
</evidence>
<dbReference type="RefSeq" id="WP_245804027.1">
    <property type="nucleotide sequence ID" value="NZ_FQWQ01000001.1"/>
</dbReference>
<evidence type="ECO:0000256" key="14">
    <source>
        <dbReference type="ARBA" id="ARBA00049007"/>
    </source>
</evidence>
<dbReference type="InterPro" id="IPR015421">
    <property type="entry name" value="PyrdxlP-dep_Trfase_major"/>
</dbReference>